<feature type="domain" description="Alcohol dehydrogenase-like C-terminal" evidence="5">
    <location>
        <begin position="180"/>
        <end position="280"/>
    </location>
</feature>
<evidence type="ECO:0000313" key="8">
    <source>
        <dbReference type="Proteomes" id="UP000606889"/>
    </source>
</evidence>
<dbReference type="Gene3D" id="3.40.50.720">
    <property type="entry name" value="NAD(P)-binding Rossmann-like Domain"/>
    <property type="match status" value="1"/>
</dbReference>
<dbReference type="SUPFAM" id="SSF51735">
    <property type="entry name" value="NAD(P)-binding Rossmann-fold domains"/>
    <property type="match status" value="1"/>
</dbReference>
<reference evidence="7 8" key="1">
    <citation type="submission" date="2020-08" db="EMBL/GenBank/DDBJ databases">
        <title>Genome public.</title>
        <authorList>
            <person name="Liu C."/>
            <person name="Sun Q."/>
        </authorList>
    </citation>
    <scope>NUCLEOTIDE SEQUENCE [LARGE SCALE GENOMIC DNA]</scope>
    <source>
        <strain evidence="7 8">NSJ-35</strain>
    </source>
</reference>
<evidence type="ECO:0000259" key="6">
    <source>
        <dbReference type="Pfam" id="PF08240"/>
    </source>
</evidence>
<comment type="cofactor">
    <cofactor evidence="4">
        <name>Zn(2+)</name>
        <dbReference type="ChEBI" id="CHEBI:29105"/>
    </cofactor>
</comment>
<dbReference type="Pfam" id="PF08240">
    <property type="entry name" value="ADH_N"/>
    <property type="match status" value="1"/>
</dbReference>
<keyword evidence="3" id="KW-0560">Oxidoreductase</keyword>
<comment type="caution">
    <text evidence="7">The sequence shown here is derived from an EMBL/GenBank/DDBJ whole genome shotgun (WGS) entry which is preliminary data.</text>
</comment>
<dbReference type="InterPro" id="IPR002328">
    <property type="entry name" value="ADH_Zn_CS"/>
</dbReference>
<comment type="similarity">
    <text evidence="4">Belongs to the zinc-containing alcohol dehydrogenase family.</text>
</comment>
<protein>
    <submittedName>
        <fullName evidence="7">Zinc-binding dehydrogenase</fullName>
    </submittedName>
</protein>
<dbReference type="EMBL" id="JACOON010000001">
    <property type="protein sequence ID" value="MBC5647183.1"/>
    <property type="molecule type" value="Genomic_DNA"/>
</dbReference>
<dbReference type="Pfam" id="PF00107">
    <property type="entry name" value="ADH_zinc_N"/>
    <property type="match status" value="1"/>
</dbReference>
<dbReference type="InterPro" id="IPR013154">
    <property type="entry name" value="ADH-like_N"/>
</dbReference>
<evidence type="ECO:0000256" key="3">
    <source>
        <dbReference type="ARBA" id="ARBA00023002"/>
    </source>
</evidence>
<proteinExistence type="inferred from homology"/>
<keyword evidence="8" id="KW-1185">Reference proteome</keyword>
<dbReference type="Proteomes" id="UP000606889">
    <property type="component" value="Unassembled WGS sequence"/>
</dbReference>
<keyword evidence="2 4" id="KW-0862">Zinc</keyword>
<evidence type="ECO:0000259" key="5">
    <source>
        <dbReference type="Pfam" id="PF00107"/>
    </source>
</evidence>
<dbReference type="InterPro" id="IPR036291">
    <property type="entry name" value="NAD(P)-bd_dom_sf"/>
</dbReference>
<dbReference type="RefSeq" id="WP_186856698.1">
    <property type="nucleotide sequence ID" value="NZ_JACOON010000001.1"/>
</dbReference>
<dbReference type="InterPro" id="IPR011032">
    <property type="entry name" value="GroES-like_sf"/>
</dbReference>
<evidence type="ECO:0000313" key="7">
    <source>
        <dbReference type="EMBL" id="MBC5647183.1"/>
    </source>
</evidence>
<accession>A0ABR7EC18</accession>
<evidence type="ECO:0000256" key="1">
    <source>
        <dbReference type="ARBA" id="ARBA00022723"/>
    </source>
</evidence>
<dbReference type="PROSITE" id="PS00059">
    <property type="entry name" value="ADH_ZINC"/>
    <property type="match status" value="1"/>
</dbReference>
<organism evidence="7 8">
    <name type="scientific">Christensenella tenuis</name>
    <dbReference type="NCBI Taxonomy" id="2763033"/>
    <lineage>
        <taxon>Bacteria</taxon>
        <taxon>Bacillati</taxon>
        <taxon>Bacillota</taxon>
        <taxon>Clostridia</taxon>
        <taxon>Christensenellales</taxon>
        <taxon>Christensenellaceae</taxon>
        <taxon>Christensenella</taxon>
    </lineage>
</organism>
<dbReference type="PANTHER" id="PTHR43401">
    <property type="entry name" value="L-THREONINE 3-DEHYDROGENASE"/>
    <property type="match status" value="1"/>
</dbReference>
<feature type="domain" description="Alcohol dehydrogenase-like N-terminal" evidence="6">
    <location>
        <begin position="24"/>
        <end position="117"/>
    </location>
</feature>
<sequence length="350" mass="38581">MKSLAVTTDHQLEIVEIPDPVIGEDCVLCKTISCGVCNGTDTKILHGTFKGFNTYPCLIGHEAIGEVIEVGKKVKQWKIGDHITLPYLEVGPDGKYAGYYSGWSAYSEYTVARDWQAMAELGNGPGTPGFWEGYYTQKVLPKDIDPVYGAMVNTLREVLNACKTFGFGSGQSIVIFGAGPVGLTFTTFAKLLGVKSITVTDILEEKRDEALKAGADHFINGSKEDVITEARKIYPNGADHVLDAVGINSIINTAMHIVKDFGQICVYGISPTLGMELNWADAPYNWSLKFLQFPNKVDEAAAHDQIINWVRMGVIDLKDYVSHIIPFEKILDAFAMVERKEPCKKIVIKY</sequence>
<dbReference type="InterPro" id="IPR050129">
    <property type="entry name" value="Zn_alcohol_dh"/>
</dbReference>
<dbReference type="PANTHER" id="PTHR43401:SF2">
    <property type="entry name" value="L-THREONINE 3-DEHYDROGENASE"/>
    <property type="match status" value="1"/>
</dbReference>
<gene>
    <name evidence="7" type="ORF">H8S18_02400</name>
</gene>
<dbReference type="InterPro" id="IPR013149">
    <property type="entry name" value="ADH-like_C"/>
</dbReference>
<dbReference type="Gene3D" id="3.90.180.10">
    <property type="entry name" value="Medium-chain alcohol dehydrogenases, catalytic domain"/>
    <property type="match status" value="1"/>
</dbReference>
<name>A0ABR7EC18_9FIRM</name>
<dbReference type="SUPFAM" id="SSF50129">
    <property type="entry name" value="GroES-like"/>
    <property type="match status" value="1"/>
</dbReference>
<evidence type="ECO:0000256" key="2">
    <source>
        <dbReference type="ARBA" id="ARBA00022833"/>
    </source>
</evidence>
<evidence type="ECO:0000256" key="4">
    <source>
        <dbReference type="RuleBase" id="RU361277"/>
    </source>
</evidence>
<keyword evidence="1 4" id="KW-0479">Metal-binding</keyword>